<dbReference type="PANTHER" id="PTHR43212">
    <property type="entry name" value="QUERCETIN 2,3-DIOXYGENASE"/>
    <property type="match status" value="1"/>
</dbReference>
<evidence type="ECO:0000259" key="3">
    <source>
        <dbReference type="Pfam" id="PF02678"/>
    </source>
</evidence>
<comment type="similarity">
    <text evidence="1 2">Belongs to the pirin family.</text>
</comment>
<dbReference type="InterPro" id="IPR003829">
    <property type="entry name" value="Pirin_N_dom"/>
</dbReference>
<sequence length="267" mass="29871">MSNSFILRDRDRGHDLIRSDGTRSSYIAGHPDGFVTRASSFNFHDYQAGRPGFGPIRVFGDEVFHGAGCGYNMHPHHNFVICAFVLQGELTHLNTAGAGVVDQLRQGDYYVFSAGSGGKHSELSVSPEDMNAIYIWLMPNQLYRPPAYHRAHFDYRRRRDCIEQLVGDGDGALPVPQDIRVSRLVTDAGKSFPYRLRSTAHGVYVFVLEGSVKLNGTELGRRDSSGIWDVEQVELTATADATDVMIVETLMIDDDKIKKWETEQAHH</sequence>
<dbReference type="AlphaFoldDB" id="A0A6G9A0H6"/>
<dbReference type="SUPFAM" id="SSF51182">
    <property type="entry name" value="RmlC-like cupins"/>
    <property type="match status" value="1"/>
</dbReference>
<dbReference type="InterPro" id="IPR011051">
    <property type="entry name" value="RmlC_Cupin_sf"/>
</dbReference>
<evidence type="ECO:0000313" key="5">
    <source>
        <dbReference type="EMBL" id="QIP05804.1"/>
    </source>
</evidence>
<protein>
    <submittedName>
        <fullName evidence="5">Pirin family protein</fullName>
    </submittedName>
</protein>
<evidence type="ECO:0000256" key="2">
    <source>
        <dbReference type="RuleBase" id="RU003457"/>
    </source>
</evidence>
<dbReference type="InterPro" id="IPR012093">
    <property type="entry name" value="Pirin"/>
</dbReference>
<dbReference type="InterPro" id="IPR014710">
    <property type="entry name" value="RmlC-like_jellyroll"/>
</dbReference>
<dbReference type="PANTHER" id="PTHR43212:SF3">
    <property type="entry name" value="QUERCETIN 2,3-DIOXYGENASE"/>
    <property type="match status" value="1"/>
</dbReference>
<dbReference type="Pfam" id="PF02678">
    <property type="entry name" value="Pirin"/>
    <property type="match status" value="1"/>
</dbReference>
<feature type="domain" description="Quercetin 2,3-dioxygenase C-terminal cupin" evidence="4">
    <location>
        <begin position="169"/>
        <end position="246"/>
    </location>
</feature>
<proteinExistence type="inferred from homology"/>
<feature type="domain" description="Pirin N-terminal" evidence="3">
    <location>
        <begin position="39"/>
        <end position="137"/>
    </location>
</feature>
<dbReference type="RefSeq" id="WP_166467070.1">
    <property type="nucleotide sequence ID" value="NZ_CP050066.2"/>
</dbReference>
<accession>A0A6G9A0H6</accession>
<dbReference type="InterPro" id="IPR041602">
    <property type="entry name" value="Quercetinase_C"/>
</dbReference>
<gene>
    <name evidence="5" type="ORF">HAV00_05900</name>
</gene>
<evidence type="ECO:0000256" key="1">
    <source>
        <dbReference type="ARBA" id="ARBA00008416"/>
    </source>
</evidence>
<dbReference type="Pfam" id="PF17954">
    <property type="entry name" value="Pirin_C_2"/>
    <property type="match status" value="1"/>
</dbReference>
<organism evidence="5 6">
    <name type="scientific">Bradyrhizobium symbiodeficiens</name>
    <dbReference type="NCBI Taxonomy" id="1404367"/>
    <lineage>
        <taxon>Bacteria</taxon>
        <taxon>Pseudomonadati</taxon>
        <taxon>Pseudomonadota</taxon>
        <taxon>Alphaproteobacteria</taxon>
        <taxon>Hyphomicrobiales</taxon>
        <taxon>Nitrobacteraceae</taxon>
        <taxon>Bradyrhizobium</taxon>
    </lineage>
</organism>
<name>A0A6G9A0H6_9BRAD</name>
<dbReference type="Proteomes" id="UP000500895">
    <property type="component" value="Chromosome"/>
</dbReference>
<evidence type="ECO:0000313" key="6">
    <source>
        <dbReference type="Proteomes" id="UP000500895"/>
    </source>
</evidence>
<evidence type="ECO:0000259" key="4">
    <source>
        <dbReference type="Pfam" id="PF17954"/>
    </source>
</evidence>
<dbReference type="EMBL" id="CP050066">
    <property type="protein sequence ID" value="QIP05804.1"/>
    <property type="molecule type" value="Genomic_DNA"/>
</dbReference>
<dbReference type="Gene3D" id="2.60.120.10">
    <property type="entry name" value="Jelly Rolls"/>
    <property type="match status" value="2"/>
</dbReference>
<reference evidence="5 6" key="1">
    <citation type="journal article" date="2020" name="Int. J. Syst. Evol. Microbiol.">
        <title>Description and complete genome sequences of Bradyrhizobium symbiodeficiens sp. nov., a non-symbiotic bacterium associated with legumes native to Canada.</title>
        <authorList>
            <person name="Bromfield E.S.P."/>
            <person name="Cloutier S."/>
            <person name="Nguyen H.D.T."/>
        </authorList>
    </citation>
    <scope>NUCLEOTIDE SEQUENCE [LARGE SCALE GENOMIC DNA]</scope>
    <source>
        <strain evidence="5 6">101S1MB</strain>
    </source>
</reference>